<dbReference type="InterPro" id="IPR015424">
    <property type="entry name" value="PyrdxlP-dep_Trfase"/>
</dbReference>
<reference evidence="9" key="1">
    <citation type="journal article" date="2023" name="Insect Mol. Biol.">
        <title>Genome sequencing provides insights into the evolution of gene families encoding plant cell wall-degrading enzymes in longhorned beetles.</title>
        <authorList>
            <person name="Shin N.R."/>
            <person name="Okamura Y."/>
            <person name="Kirsch R."/>
            <person name="Pauchet Y."/>
        </authorList>
    </citation>
    <scope>NUCLEOTIDE SEQUENCE</scope>
    <source>
        <strain evidence="9">RBIC_L_NR</strain>
    </source>
</reference>
<comment type="pathway">
    <text evidence="2">Amino-acid biosynthesis; L-cysteine biosynthesis; L-cysteine from L-homocysteine and L-serine: step 2/2.</text>
</comment>
<dbReference type="GO" id="GO:0019346">
    <property type="term" value="P:transsulfuration"/>
    <property type="evidence" value="ECO:0007669"/>
    <property type="project" value="InterPro"/>
</dbReference>
<dbReference type="InterPro" id="IPR000277">
    <property type="entry name" value="Cys/Met-Metab_PyrdxlP-dep_enz"/>
</dbReference>
<name>A0AAV8WZN6_9CUCU</name>
<dbReference type="InterPro" id="IPR015421">
    <property type="entry name" value="PyrdxlP-dep_Trfase_major"/>
</dbReference>
<accession>A0AAV8WZN6</accession>
<organism evidence="9 10">
    <name type="scientific">Rhamnusium bicolor</name>
    <dbReference type="NCBI Taxonomy" id="1586634"/>
    <lineage>
        <taxon>Eukaryota</taxon>
        <taxon>Metazoa</taxon>
        <taxon>Ecdysozoa</taxon>
        <taxon>Arthropoda</taxon>
        <taxon>Hexapoda</taxon>
        <taxon>Insecta</taxon>
        <taxon>Pterygota</taxon>
        <taxon>Neoptera</taxon>
        <taxon>Endopterygota</taxon>
        <taxon>Coleoptera</taxon>
        <taxon>Polyphaga</taxon>
        <taxon>Cucujiformia</taxon>
        <taxon>Chrysomeloidea</taxon>
        <taxon>Cerambycidae</taxon>
        <taxon>Lepturinae</taxon>
        <taxon>Rhagiini</taxon>
        <taxon>Rhamnusium</taxon>
    </lineage>
</organism>
<protein>
    <recommendedName>
        <fullName evidence="4">cystathionine gamma-lyase</fullName>
        <ecNumber evidence="4">4.4.1.1</ecNumber>
    </recommendedName>
    <alternativeName>
        <fullName evidence="7">Gamma-cystathionase</fullName>
    </alternativeName>
</protein>
<dbReference type="PANTHER" id="PTHR11808">
    <property type="entry name" value="TRANS-SULFURATION ENZYME FAMILY MEMBER"/>
    <property type="match status" value="1"/>
</dbReference>
<dbReference type="GO" id="GO:0005737">
    <property type="term" value="C:cytoplasm"/>
    <property type="evidence" value="ECO:0007669"/>
    <property type="project" value="TreeGrafter"/>
</dbReference>
<sequence>MGEQNGYLPFPKGFATAAIHHSQEPEQWDSMAVVAPLVTSTTFKQFGPADYKKYEYGRSGNPTREVLESILAKLDNGLYGLTFSSGLGATSAVLGLLKNGDSIIVGDDLVWIETPTNPTFKVVDIKAVSEVTKKDKITLIVDNTFVTPYLQRPLELGADLVIYSLTKYMNGHSDVIMGSITTSNKELYEQLQFLQNAMGIVPSPFDCYQVTRSLKTLSLRMEKHQKNALTIAKYLEAHPKVIKVLHPVFKSVMTHASVPPELRKTLGISDSLIRLSVGIEDVEDLVADLEQALKKVGSKLQDGIN</sequence>
<evidence type="ECO:0000256" key="8">
    <source>
        <dbReference type="RuleBase" id="RU362118"/>
    </source>
</evidence>
<dbReference type="SUPFAM" id="SSF53383">
    <property type="entry name" value="PLP-dependent transferases"/>
    <property type="match status" value="1"/>
</dbReference>
<comment type="cofactor">
    <cofactor evidence="1 8">
        <name>pyridoxal 5'-phosphate</name>
        <dbReference type="ChEBI" id="CHEBI:597326"/>
    </cofactor>
</comment>
<keyword evidence="6" id="KW-0198">Cysteine biosynthesis</keyword>
<evidence type="ECO:0000313" key="9">
    <source>
        <dbReference type="EMBL" id="KAJ8931873.1"/>
    </source>
</evidence>
<dbReference type="AlphaFoldDB" id="A0AAV8WZN6"/>
<dbReference type="InterPro" id="IPR054542">
    <property type="entry name" value="Cys_met_metab_PP"/>
</dbReference>
<dbReference type="Pfam" id="PF01053">
    <property type="entry name" value="Cys_Met_Meta_PP"/>
    <property type="match status" value="1"/>
</dbReference>
<dbReference type="EMBL" id="JANEYF010004209">
    <property type="protein sequence ID" value="KAJ8931873.1"/>
    <property type="molecule type" value="Genomic_DNA"/>
</dbReference>
<dbReference type="PANTHER" id="PTHR11808:SF15">
    <property type="entry name" value="CYSTATHIONINE GAMMA-LYASE"/>
    <property type="match status" value="1"/>
</dbReference>
<dbReference type="Gene3D" id="3.90.1150.10">
    <property type="entry name" value="Aspartate Aminotransferase, domain 1"/>
    <property type="match status" value="2"/>
</dbReference>
<evidence type="ECO:0000256" key="2">
    <source>
        <dbReference type="ARBA" id="ARBA00005038"/>
    </source>
</evidence>
<evidence type="ECO:0000256" key="4">
    <source>
        <dbReference type="ARBA" id="ARBA00012085"/>
    </source>
</evidence>
<keyword evidence="6" id="KW-0028">Amino-acid biosynthesis</keyword>
<evidence type="ECO:0000256" key="6">
    <source>
        <dbReference type="ARBA" id="ARBA00023192"/>
    </source>
</evidence>
<comment type="caution">
    <text evidence="9">The sequence shown here is derived from an EMBL/GenBank/DDBJ whole genome shotgun (WGS) entry which is preliminary data.</text>
</comment>
<evidence type="ECO:0000256" key="7">
    <source>
        <dbReference type="ARBA" id="ARBA00029853"/>
    </source>
</evidence>
<evidence type="ECO:0000313" key="10">
    <source>
        <dbReference type="Proteomes" id="UP001162156"/>
    </source>
</evidence>
<dbReference type="GO" id="GO:0004123">
    <property type="term" value="F:cystathionine gamma-lyase activity"/>
    <property type="evidence" value="ECO:0007669"/>
    <property type="project" value="TreeGrafter"/>
</dbReference>
<keyword evidence="5 8" id="KW-0663">Pyridoxal phosphate</keyword>
<dbReference type="PROSITE" id="PS00868">
    <property type="entry name" value="CYS_MET_METAB_PP"/>
    <property type="match status" value="1"/>
</dbReference>
<gene>
    <name evidence="9" type="ORF">NQ314_015139</name>
</gene>
<comment type="similarity">
    <text evidence="3 8">Belongs to the trans-sulfuration enzymes family.</text>
</comment>
<keyword evidence="10" id="KW-1185">Reference proteome</keyword>
<dbReference type="EC" id="4.4.1.1" evidence="4"/>
<dbReference type="Gene3D" id="3.40.640.10">
    <property type="entry name" value="Type I PLP-dependent aspartate aminotransferase-like (Major domain)"/>
    <property type="match status" value="2"/>
</dbReference>
<dbReference type="InterPro" id="IPR015422">
    <property type="entry name" value="PyrdxlP-dep_Trfase_small"/>
</dbReference>
<evidence type="ECO:0000256" key="5">
    <source>
        <dbReference type="ARBA" id="ARBA00022898"/>
    </source>
</evidence>
<dbReference type="GO" id="GO:0019343">
    <property type="term" value="P:cysteine biosynthetic process via cystathionine"/>
    <property type="evidence" value="ECO:0007669"/>
    <property type="project" value="TreeGrafter"/>
</dbReference>
<dbReference type="GO" id="GO:0030170">
    <property type="term" value="F:pyridoxal phosphate binding"/>
    <property type="evidence" value="ECO:0007669"/>
    <property type="project" value="InterPro"/>
</dbReference>
<dbReference type="Proteomes" id="UP001162156">
    <property type="component" value="Unassembled WGS sequence"/>
</dbReference>
<evidence type="ECO:0000256" key="3">
    <source>
        <dbReference type="ARBA" id="ARBA00009077"/>
    </source>
</evidence>
<proteinExistence type="inferred from homology"/>
<evidence type="ECO:0000256" key="1">
    <source>
        <dbReference type="ARBA" id="ARBA00001933"/>
    </source>
</evidence>